<protein>
    <recommendedName>
        <fullName evidence="3">Anti-sigma-D factor RsdA sigma factor binding region domain-containing protein</fullName>
    </recommendedName>
</protein>
<evidence type="ECO:0000313" key="4">
    <source>
        <dbReference type="EMBL" id="MBM7414121.1"/>
    </source>
</evidence>
<comment type="caution">
    <text evidence="4">The sequence shown here is derived from an EMBL/GenBank/DDBJ whole genome shotgun (WGS) entry which is preliminary data.</text>
</comment>
<organism evidence="4 5">
    <name type="scientific">Rhodococcoides corynebacterioides</name>
    <dbReference type="NCBI Taxonomy" id="53972"/>
    <lineage>
        <taxon>Bacteria</taxon>
        <taxon>Bacillati</taxon>
        <taxon>Actinomycetota</taxon>
        <taxon>Actinomycetes</taxon>
        <taxon>Mycobacteriales</taxon>
        <taxon>Nocardiaceae</taxon>
        <taxon>Rhodococcoides</taxon>
    </lineage>
</organism>
<keyword evidence="2" id="KW-0812">Transmembrane</keyword>
<reference evidence="4 5" key="1">
    <citation type="submission" date="2021-01" db="EMBL/GenBank/DDBJ databases">
        <title>Genomics of switchgrass bacterial isolates.</title>
        <authorList>
            <person name="Shade A."/>
        </authorList>
    </citation>
    <scope>NUCLEOTIDE SEQUENCE [LARGE SCALE GENOMIC DNA]</scope>
    <source>
        <strain evidence="4 5">PvP111</strain>
    </source>
</reference>
<feature type="region of interest" description="Disordered" evidence="1">
    <location>
        <begin position="1"/>
        <end position="47"/>
    </location>
</feature>
<accession>A0ABS2KS69</accession>
<evidence type="ECO:0000256" key="2">
    <source>
        <dbReference type="SAM" id="Phobius"/>
    </source>
</evidence>
<feature type="transmembrane region" description="Helical" evidence="2">
    <location>
        <begin position="128"/>
        <end position="151"/>
    </location>
</feature>
<keyword evidence="2" id="KW-0472">Membrane</keyword>
<feature type="domain" description="Anti-sigma-D factor RsdA sigma factor binding region" evidence="3">
    <location>
        <begin position="49"/>
        <end position="94"/>
    </location>
</feature>
<dbReference type="InterPro" id="IPR031928">
    <property type="entry name" value="RsdA_SigD-bd"/>
</dbReference>
<evidence type="ECO:0000256" key="1">
    <source>
        <dbReference type="SAM" id="MobiDB-lite"/>
    </source>
</evidence>
<keyword evidence="2" id="KW-1133">Transmembrane helix</keyword>
<gene>
    <name evidence="4" type="ORF">JOE42_000854</name>
</gene>
<keyword evidence="5" id="KW-1185">Reference proteome</keyword>
<sequence>MARDSWRGSAGDSRHGASGHGATGRPDASGAGGVDPRTVDDLESSGPVDIMAVRRDDALIDAIASDGPVATVDSDEYRLASLLAEWRSDILADPLPESPDLDQVAAAIDLALAEDALHRQRTRSRMRFLRPVAGAAAAVAFLAGGVTAFSYSAMPGDPLWKVKEVVFTQQADSTVAQVDTTSALQEVEDLLARGDAETAKTRLAEAAQRTESIRDEDERAQLQMWWTRLSDELAKLTAPAAVPPPTLPTTPVTTVPTVPQDIVPEIPVDPSLQLPQIPLPTEIPQLPTDIQLPFPVPTDLPFFPQAPTTTVTLSPEILRAPAPAPSTTAAVTPDTSVVPN</sequence>
<proteinExistence type="predicted"/>
<dbReference type="Gene3D" id="6.10.250.1300">
    <property type="match status" value="1"/>
</dbReference>
<dbReference type="EMBL" id="JAFBBK010000001">
    <property type="protein sequence ID" value="MBM7414121.1"/>
    <property type="molecule type" value="Genomic_DNA"/>
</dbReference>
<name>A0ABS2KS69_9NOCA</name>
<evidence type="ECO:0000259" key="3">
    <source>
        <dbReference type="Pfam" id="PF16751"/>
    </source>
</evidence>
<dbReference type="Pfam" id="PF16751">
    <property type="entry name" value="RsdA_SigD_bd"/>
    <property type="match status" value="1"/>
</dbReference>
<dbReference type="RefSeq" id="WP_204866896.1">
    <property type="nucleotide sequence ID" value="NZ_JAFBBK010000001.1"/>
</dbReference>
<dbReference type="Proteomes" id="UP000703038">
    <property type="component" value="Unassembled WGS sequence"/>
</dbReference>
<evidence type="ECO:0000313" key="5">
    <source>
        <dbReference type="Proteomes" id="UP000703038"/>
    </source>
</evidence>